<accession>A0ACB7F6J9</accession>
<dbReference type="EMBL" id="CM024804">
    <property type="protein sequence ID" value="KAG8010088.1"/>
    <property type="molecule type" value="Genomic_DNA"/>
</dbReference>
<organism evidence="1 2">
    <name type="scientific">Nibea albiflora</name>
    <name type="common">Yellow drum</name>
    <name type="synonym">Corvina albiflora</name>
    <dbReference type="NCBI Taxonomy" id="240163"/>
    <lineage>
        <taxon>Eukaryota</taxon>
        <taxon>Metazoa</taxon>
        <taxon>Chordata</taxon>
        <taxon>Craniata</taxon>
        <taxon>Vertebrata</taxon>
        <taxon>Euteleostomi</taxon>
        <taxon>Actinopterygii</taxon>
        <taxon>Neopterygii</taxon>
        <taxon>Teleostei</taxon>
        <taxon>Neoteleostei</taxon>
        <taxon>Acanthomorphata</taxon>
        <taxon>Eupercaria</taxon>
        <taxon>Sciaenidae</taxon>
        <taxon>Nibea</taxon>
    </lineage>
</organism>
<name>A0ACB7F6J9_NIBAL</name>
<evidence type="ECO:0000313" key="1">
    <source>
        <dbReference type="EMBL" id="KAG8010088.1"/>
    </source>
</evidence>
<evidence type="ECO:0000313" key="2">
    <source>
        <dbReference type="Proteomes" id="UP000805704"/>
    </source>
</evidence>
<reference evidence="1" key="1">
    <citation type="submission" date="2020-04" db="EMBL/GenBank/DDBJ databases">
        <title>A chromosome-scale assembly and high-density genetic map of the yellow drum (Nibea albiflora) genome.</title>
        <authorList>
            <person name="Xu D."/>
            <person name="Zhang W."/>
            <person name="Chen R."/>
            <person name="Tan P."/>
            <person name="Wang L."/>
            <person name="Song H."/>
            <person name="Tian L."/>
            <person name="Zhu Q."/>
            <person name="Wang B."/>
        </authorList>
    </citation>
    <scope>NUCLEOTIDE SEQUENCE</scope>
    <source>
        <strain evidence="1">ZJHYS-2018</strain>
    </source>
</reference>
<dbReference type="Proteomes" id="UP000805704">
    <property type="component" value="Chromosome 16"/>
</dbReference>
<comment type="caution">
    <text evidence="1">The sequence shown here is derived from an EMBL/GenBank/DDBJ whole genome shotgun (WGS) entry which is preliminary data.</text>
</comment>
<keyword evidence="2" id="KW-1185">Reference proteome</keyword>
<gene>
    <name evidence="1" type="ORF">GBF38_014258</name>
</gene>
<proteinExistence type="predicted"/>
<protein>
    <submittedName>
        <fullName evidence="1">Uncharacterized protein</fullName>
    </submittedName>
</protein>
<sequence>MAYSATSKLKTTSGAAENKVRSNQSGSAYFSVNV</sequence>
<feature type="non-terminal residue" evidence="1">
    <location>
        <position position="34"/>
    </location>
</feature>